<dbReference type="OrthoDB" id="9768183at2"/>
<dbReference type="RefSeq" id="WP_105734676.1">
    <property type="nucleotide sequence ID" value="NZ_PVBT01000004.1"/>
</dbReference>
<gene>
    <name evidence="5" type="primary">ehuB</name>
    <name evidence="5" type="ORF">C5750_14710</name>
</gene>
<dbReference type="Gene3D" id="3.40.190.10">
    <property type="entry name" value="Periplasmic binding protein-like II"/>
    <property type="match status" value="2"/>
</dbReference>
<comment type="caution">
    <text evidence="5">The sequence shown here is derived from an EMBL/GenBank/DDBJ whole genome shotgun (WGS) entry which is preliminary data.</text>
</comment>
<feature type="compositionally biased region" description="Basic and acidic residues" evidence="2">
    <location>
        <begin position="283"/>
        <end position="295"/>
    </location>
</feature>
<feature type="chain" id="PRO_5015499300" evidence="3">
    <location>
        <begin position="29"/>
        <end position="295"/>
    </location>
</feature>
<feature type="domain" description="Solute-binding protein family 3/N-terminal" evidence="4">
    <location>
        <begin position="40"/>
        <end position="275"/>
    </location>
</feature>
<dbReference type="EMBL" id="PVBT01000004">
    <property type="protein sequence ID" value="PRD52166.1"/>
    <property type="molecule type" value="Genomic_DNA"/>
</dbReference>
<evidence type="ECO:0000256" key="1">
    <source>
        <dbReference type="ARBA" id="ARBA00022729"/>
    </source>
</evidence>
<organism evidence="5 6">
    <name type="scientific">Phyllobacterium myrsinacearum</name>
    <dbReference type="NCBI Taxonomy" id="28101"/>
    <lineage>
        <taxon>Bacteria</taxon>
        <taxon>Pseudomonadati</taxon>
        <taxon>Pseudomonadota</taxon>
        <taxon>Alphaproteobacteria</taxon>
        <taxon>Hyphomicrobiales</taxon>
        <taxon>Phyllobacteriaceae</taxon>
        <taxon>Phyllobacterium</taxon>
    </lineage>
</organism>
<dbReference type="PANTHER" id="PTHR35936:SF17">
    <property type="entry name" value="ARGININE-BINDING EXTRACELLULAR PROTEIN ARTP"/>
    <property type="match status" value="1"/>
</dbReference>
<dbReference type="SMART" id="SM00062">
    <property type="entry name" value="PBPb"/>
    <property type="match status" value="1"/>
</dbReference>
<dbReference type="SUPFAM" id="SSF53850">
    <property type="entry name" value="Periplasmic binding protein-like II"/>
    <property type="match status" value="1"/>
</dbReference>
<reference evidence="5 6" key="1">
    <citation type="submission" date="2018-02" db="EMBL/GenBank/DDBJ databases">
        <title>The draft genome of Phyllobacterium myrsinacearum DSM5892.</title>
        <authorList>
            <person name="Li L."/>
            <person name="Liu L."/>
            <person name="Zhang X."/>
            <person name="Wang T."/>
        </authorList>
    </citation>
    <scope>NUCLEOTIDE SEQUENCE [LARGE SCALE GENOMIC DNA]</scope>
    <source>
        <strain evidence="5 6">DSM 5892</strain>
    </source>
</reference>
<keyword evidence="1 3" id="KW-0732">Signal</keyword>
<evidence type="ECO:0000256" key="3">
    <source>
        <dbReference type="SAM" id="SignalP"/>
    </source>
</evidence>
<keyword evidence="6" id="KW-1185">Reference proteome</keyword>
<accession>A0A2S9JGQ6</accession>
<feature type="region of interest" description="Disordered" evidence="2">
    <location>
        <begin position="275"/>
        <end position="295"/>
    </location>
</feature>
<dbReference type="PROSITE" id="PS51257">
    <property type="entry name" value="PROKAR_LIPOPROTEIN"/>
    <property type="match status" value="1"/>
</dbReference>
<dbReference type="AlphaFoldDB" id="A0A2S9JGQ6"/>
<sequence length="295" mass="31393">MTRLYPTLGASAFTFAITVGLACSSAQAETTKERILSQKSVTIGIHNRVPWGYRDQAGNVLGLQPSIIRAALAPLGVTDVKFVIGEFNTMIPGLLAGRFDMTAAGVAITPARCKSVIFSEPDLTSGDGLLVAAGNPLKIHGFEDIKNNPDIRLAGARGSANAAHAIQAGVPTSQIQQFQDVESMVSALVAKRVDAVIMSAATIIATMSDPNVKGIEKAKPFVPLKDAEGNDVALVTGIAFRPDDIDLRDLYNEQLRKLKESGELEKIILATGFTEDNLPPNKTADRLCSEPEQPK</sequence>
<dbReference type="GO" id="GO:0033294">
    <property type="term" value="F:ectoine binding"/>
    <property type="evidence" value="ECO:0007669"/>
    <property type="project" value="InterPro"/>
</dbReference>
<evidence type="ECO:0000313" key="5">
    <source>
        <dbReference type="EMBL" id="PRD52166.1"/>
    </source>
</evidence>
<dbReference type="Pfam" id="PF00497">
    <property type="entry name" value="SBP_bac_3"/>
    <property type="match status" value="1"/>
</dbReference>
<dbReference type="NCBIfam" id="TIGR02995">
    <property type="entry name" value="ectoine_ehuB"/>
    <property type="match status" value="1"/>
</dbReference>
<feature type="signal peptide" evidence="3">
    <location>
        <begin position="1"/>
        <end position="28"/>
    </location>
</feature>
<dbReference type="PANTHER" id="PTHR35936">
    <property type="entry name" value="MEMBRANE-BOUND LYTIC MUREIN TRANSGLYCOSYLASE F"/>
    <property type="match status" value="1"/>
</dbReference>
<evidence type="ECO:0000313" key="6">
    <source>
        <dbReference type="Proteomes" id="UP000238563"/>
    </source>
</evidence>
<evidence type="ECO:0000256" key="2">
    <source>
        <dbReference type="SAM" id="MobiDB-lite"/>
    </source>
</evidence>
<evidence type="ECO:0000259" key="4">
    <source>
        <dbReference type="SMART" id="SM00062"/>
    </source>
</evidence>
<dbReference type="InterPro" id="IPR014337">
    <property type="entry name" value="Ectoine_EhuB"/>
</dbReference>
<dbReference type="GO" id="GO:0051470">
    <property type="term" value="P:ectoine transmembrane transport"/>
    <property type="evidence" value="ECO:0007669"/>
    <property type="project" value="InterPro"/>
</dbReference>
<dbReference type="InterPro" id="IPR001638">
    <property type="entry name" value="Solute-binding_3/MltF_N"/>
</dbReference>
<dbReference type="Proteomes" id="UP000238563">
    <property type="component" value="Unassembled WGS sequence"/>
</dbReference>
<proteinExistence type="predicted"/>
<name>A0A2S9JGQ6_9HYPH</name>
<protein>
    <submittedName>
        <fullName evidence="5">Ectoine/hydroxyectoine ABC transporter substrate-binding protein EhuB</fullName>
    </submittedName>
</protein>